<dbReference type="PRINTS" id="PR00407">
    <property type="entry name" value="EUMOPTERIN"/>
</dbReference>
<protein>
    <recommendedName>
        <fullName evidence="9">Oxidoreductase molybdopterin-binding domain-containing protein</fullName>
    </recommendedName>
</protein>
<dbReference type="GO" id="GO:0005739">
    <property type="term" value="C:mitochondrion"/>
    <property type="evidence" value="ECO:0007669"/>
    <property type="project" value="TreeGrafter"/>
</dbReference>
<evidence type="ECO:0000259" key="6">
    <source>
        <dbReference type="Pfam" id="PF03404"/>
    </source>
</evidence>
<dbReference type="EMBL" id="KN831944">
    <property type="protein sequence ID" value="KIO15131.1"/>
    <property type="molecule type" value="Genomic_DNA"/>
</dbReference>
<reference evidence="8" key="2">
    <citation type="submission" date="2015-01" db="EMBL/GenBank/DDBJ databases">
        <title>Evolutionary Origins and Diversification of the Mycorrhizal Mutualists.</title>
        <authorList>
            <consortium name="DOE Joint Genome Institute"/>
            <consortium name="Mycorrhizal Genomics Consortium"/>
            <person name="Kohler A."/>
            <person name="Kuo A."/>
            <person name="Nagy L.G."/>
            <person name="Floudas D."/>
            <person name="Copeland A."/>
            <person name="Barry K.W."/>
            <person name="Cichocki N."/>
            <person name="Veneault-Fourrey C."/>
            <person name="LaButti K."/>
            <person name="Lindquist E.A."/>
            <person name="Lipzen A."/>
            <person name="Lundell T."/>
            <person name="Morin E."/>
            <person name="Murat C."/>
            <person name="Riley R."/>
            <person name="Ohm R."/>
            <person name="Sun H."/>
            <person name="Tunlid A."/>
            <person name="Henrissat B."/>
            <person name="Grigoriev I.V."/>
            <person name="Hibbett D.S."/>
            <person name="Martin F."/>
        </authorList>
    </citation>
    <scope>NUCLEOTIDE SEQUENCE [LARGE SCALE GENOMIC DNA]</scope>
    <source>
        <strain evidence="8">Marx 270</strain>
    </source>
</reference>
<evidence type="ECO:0000259" key="5">
    <source>
        <dbReference type="Pfam" id="PF00174"/>
    </source>
</evidence>
<dbReference type="InterPro" id="IPR008335">
    <property type="entry name" value="Mopterin_OxRdtase_euk"/>
</dbReference>
<organism evidence="7 8">
    <name type="scientific">Pisolithus tinctorius Marx 270</name>
    <dbReference type="NCBI Taxonomy" id="870435"/>
    <lineage>
        <taxon>Eukaryota</taxon>
        <taxon>Fungi</taxon>
        <taxon>Dikarya</taxon>
        <taxon>Basidiomycota</taxon>
        <taxon>Agaricomycotina</taxon>
        <taxon>Agaricomycetes</taxon>
        <taxon>Agaricomycetidae</taxon>
        <taxon>Boletales</taxon>
        <taxon>Sclerodermatineae</taxon>
        <taxon>Pisolithaceae</taxon>
        <taxon>Pisolithus</taxon>
    </lineage>
</organism>
<dbReference type="GO" id="GO:0043546">
    <property type="term" value="F:molybdopterin cofactor binding"/>
    <property type="evidence" value="ECO:0007669"/>
    <property type="project" value="TreeGrafter"/>
</dbReference>
<keyword evidence="3" id="KW-0479">Metal-binding</keyword>
<evidence type="ECO:0000256" key="2">
    <source>
        <dbReference type="ARBA" id="ARBA00022505"/>
    </source>
</evidence>
<accession>A0A0C3PZ84</accession>
<keyword evidence="2" id="KW-0500">Molybdenum</keyword>
<dbReference type="HOGENOM" id="CLU_003827_5_2_1"/>
<dbReference type="InterPro" id="IPR036374">
    <property type="entry name" value="OxRdtase_Mopterin-bd_sf"/>
</dbReference>
<feature type="domain" description="Oxidoreductase molybdopterin-binding" evidence="5">
    <location>
        <begin position="55"/>
        <end position="233"/>
    </location>
</feature>
<dbReference type="SUPFAM" id="SSF56524">
    <property type="entry name" value="Oxidoreductase molybdopterin-binding domain"/>
    <property type="match status" value="1"/>
</dbReference>
<dbReference type="PANTHER" id="PTHR19372">
    <property type="entry name" value="SULFITE REDUCTASE"/>
    <property type="match status" value="1"/>
</dbReference>
<dbReference type="GO" id="GO:0008482">
    <property type="term" value="F:sulfite oxidase activity"/>
    <property type="evidence" value="ECO:0007669"/>
    <property type="project" value="TreeGrafter"/>
</dbReference>
<dbReference type="InterPro" id="IPR014756">
    <property type="entry name" value="Ig_E-set"/>
</dbReference>
<dbReference type="PANTHER" id="PTHR19372:SF7">
    <property type="entry name" value="SULFITE OXIDASE, MITOCHONDRIAL"/>
    <property type="match status" value="1"/>
</dbReference>
<dbReference type="STRING" id="870435.A0A0C3PZ84"/>
<dbReference type="Pfam" id="PF00174">
    <property type="entry name" value="Oxidored_molyb"/>
    <property type="match status" value="1"/>
</dbReference>
<dbReference type="Proteomes" id="UP000054217">
    <property type="component" value="Unassembled WGS sequence"/>
</dbReference>
<dbReference type="InterPro" id="IPR005066">
    <property type="entry name" value="MoCF_OxRdtse_dimer"/>
</dbReference>
<evidence type="ECO:0000256" key="4">
    <source>
        <dbReference type="ARBA" id="ARBA00023002"/>
    </source>
</evidence>
<gene>
    <name evidence="7" type="ORF">M404DRAFT_119729</name>
</gene>
<evidence type="ECO:0000256" key="1">
    <source>
        <dbReference type="ARBA" id="ARBA00001924"/>
    </source>
</evidence>
<dbReference type="InterPro" id="IPR000572">
    <property type="entry name" value="OxRdtase_Mopterin-bd_dom"/>
</dbReference>
<dbReference type="GO" id="GO:0030151">
    <property type="term" value="F:molybdenum ion binding"/>
    <property type="evidence" value="ECO:0007669"/>
    <property type="project" value="InterPro"/>
</dbReference>
<proteinExistence type="predicted"/>
<dbReference type="Gene3D" id="3.90.420.10">
    <property type="entry name" value="Oxidoreductase, molybdopterin-binding domain"/>
    <property type="match status" value="1"/>
</dbReference>
<dbReference type="InParanoid" id="A0A0C3PZ84"/>
<keyword evidence="4" id="KW-0560">Oxidoreductase</keyword>
<dbReference type="AlphaFoldDB" id="A0A0C3PZ84"/>
<keyword evidence="8" id="KW-1185">Reference proteome</keyword>
<feature type="domain" description="Moybdenum cofactor oxidoreductase dimerisation" evidence="6">
    <location>
        <begin position="266"/>
        <end position="367"/>
    </location>
</feature>
<evidence type="ECO:0000313" key="8">
    <source>
        <dbReference type="Proteomes" id="UP000054217"/>
    </source>
</evidence>
<dbReference type="SUPFAM" id="SSF81296">
    <property type="entry name" value="E set domains"/>
    <property type="match status" value="1"/>
</dbReference>
<evidence type="ECO:0000256" key="3">
    <source>
        <dbReference type="ARBA" id="ARBA00022723"/>
    </source>
</evidence>
<comment type="cofactor">
    <cofactor evidence="1">
        <name>Mo-molybdopterin</name>
        <dbReference type="ChEBI" id="CHEBI:71302"/>
    </cofactor>
</comment>
<evidence type="ECO:0008006" key="9">
    <source>
        <dbReference type="Google" id="ProtNLM"/>
    </source>
</evidence>
<dbReference type="Gene3D" id="2.60.40.650">
    <property type="match status" value="1"/>
</dbReference>
<reference evidence="7 8" key="1">
    <citation type="submission" date="2014-04" db="EMBL/GenBank/DDBJ databases">
        <authorList>
            <consortium name="DOE Joint Genome Institute"/>
            <person name="Kuo A."/>
            <person name="Kohler A."/>
            <person name="Costa M.D."/>
            <person name="Nagy L.G."/>
            <person name="Floudas D."/>
            <person name="Copeland A."/>
            <person name="Barry K.W."/>
            <person name="Cichocki N."/>
            <person name="Veneault-Fourrey C."/>
            <person name="LaButti K."/>
            <person name="Lindquist E.A."/>
            <person name="Lipzen A."/>
            <person name="Lundell T."/>
            <person name="Morin E."/>
            <person name="Murat C."/>
            <person name="Sun H."/>
            <person name="Tunlid A."/>
            <person name="Henrissat B."/>
            <person name="Grigoriev I.V."/>
            <person name="Hibbett D.S."/>
            <person name="Martin F."/>
            <person name="Nordberg H.P."/>
            <person name="Cantor M.N."/>
            <person name="Hua S.X."/>
        </authorList>
    </citation>
    <scope>NUCLEOTIDE SEQUENCE [LARGE SCALE GENOMIC DNA]</scope>
    <source>
        <strain evidence="7 8">Marx 270</strain>
    </source>
</reference>
<dbReference type="Pfam" id="PF03404">
    <property type="entry name" value="Mo-co_dimer"/>
    <property type="match status" value="1"/>
</dbReference>
<evidence type="ECO:0000313" key="7">
    <source>
        <dbReference type="EMBL" id="KIO15131.1"/>
    </source>
</evidence>
<dbReference type="OrthoDB" id="10051395at2759"/>
<dbReference type="GO" id="GO:0006790">
    <property type="term" value="P:sulfur compound metabolic process"/>
    <property type="evidence" value="ECO:0007669"/>
    <property type="project" value="TreeGrafter"/>
</dbReference>
<dbReference type="GO" id="GO:0020037">
    <property type="term" value="F:heme binding"/>
    <property type="evidence" value="ECO:0007669"/>
    <property type="project" value="TreeGrafter"/>
</dbReference>
<sequence length="379" mass="42735">MRAPQLQVLSKTPYNAEPPSLAELAQYPITPLRLAYARNHCTFLPCHAFDLKSTAGTYAVRIDGELQCLAKEKVITYQDILLRFPRKEVVAALVCAGNRRAKMAEKTGKEVKGIKWGDGAACNIRWAGAPLREVLLSVGVPDGDHNSYEGFHVCFASYVAPCEDDGYYGGSIPLADAMSEEGDALLAYEMNEELLTPDHGFPLRIVVPGTYGMRWVKWVDRITISRQESPNFYQQRDYKILPDTVTSKEVAESQGWWSRVPSMQHLACNSVVADVCRLSSRPDEIRLKVAGYAYSRWPIARVEISVDNGRTWEDACIKYQEGRWSWALWEAELENGRLKRNMVVLSRAIDSFGNEQELNYKWNLRGVGYSGLGERLVEV</sequence>
<name>A0A0C3PZ84_PISTI</name>